<evidence type="ECO:0000256" key="1">
    <source>
        <dbReference type="SAM" id="MobiDB-lite"/>
    </source>
</evidence>
<accession>A0AAD5NER9</accession>
<reference evidence="2" key="2">
    <citation type="submission" date="2023-02" db="EMBL/GenBank/DDBJ databases">
        <authorList>
            <person name="Swenson N.G."/>
            <person name="Wegrzyn J.L."/>
            <person name="Mcevoy S.L."/>
        </authorList>
    </citation>
    <scope>NUCLEOTIDE SEQUENCE</scope>
    <source>
        <strain evidence="2">91603</strain>
        <tissue evidence="2">Leaf</tissue>
    </source>
</reference>
<evidence type="ECO:0000313" key="3">
    <source>
        <dbReference type="Proteomes" id="UP001064489"/>
    </source>
</evidence>
<protein>
    <submittedName>
        <fullName evidence="2">Uncharacterized protein</fullName>
    </submittedName>
</protein>
<dbReference type="EMBL" id="JAJSOW010000108">
    <property type="protein sequence ID" value="KAI9152794.1"/>
    <property type="molecule type" value="Genomic_DNA"/>
</dbReference>
<sequence length="87" mass="9725">MLKLIEEEEDDDYGILLGMAAVEGERLAIESRGPRRGGSLPGHAVSVRDRVEGKDEEEISSFREIQNPRGLIRQENGSQLNEGKKDF</sequence>
<comment type="caution">
    <text evidence="2">The sequence shown here is derived from an EMBL/GenBank/DDBJ whole genome shotgun (WGS) entry which is preliminary data.</text>
</comment>
<organism evidence="2 3">
    <name type="scientific">Acer negundo</name>
    <name type="common">Box elder</name>
    <dbReference type="NCBI Taxonomy" id="4023"/>
    <lineage>
        <taxon>Eukaryota</taxon>
        <taxon>Viridiplantae</taxon>
        <taxon>Streptophyta</taxon>
        <taxon>Embryophyta</taxon>
        <taxon>Tracheophyta</taxon>
        <taxon>Spermatophyta</taxon>
        <taxon>Magnoliopsida</taxon>
        <taxon>eudicotyledons</taxon>
        <taxon>Gunneridae</taxon>
        <taxon>Pentapetalae</taxon>
        <taxon>rosids</taxon>
        <taxon>malvids</taxon>
        <taxon>Sapindales</taxon>
        <taxon>Sapindaceae</taxon>
        <taxon>Hippocastanoideae</taxon>
        <taxon>Acereae</taxon>
        <taxon>Acer</taxon>
    </lineage>
</organism>
<evidence type="ECO:0000313" key="2">
    <source>
        <dbReference type="EMBL" id="KAI9152794.1"/>
    </source>
</evidence>
<dbReference type="Proteomes" id="UP001064489">
    <property type="component" value="Chromosome 11"/>
</dbReference>
<name>A0AAD5NER9_ACENE</name>
<dbReference type="AlphaFoldDB" id="A0AAD5NER9"/>
<proteinExistence type="predicted"/>
<gene>
    <name evidence="2" type="ORF">LWI28_001290</name>
</gene>
<reference evidence="2" key="1">
    <citation type="journal article" date="2022" name="Plant J.">
        <title>Strategies of tolerance reflected in two North American maple genomes.</title>
        <authorList>
            <person name="McEvoy S.L."/>
            <person name="Sezen U.U."/>
            <person name="Trouern-Trend A."/>
            <person name="McMahon S.M."/>
            <person name="Schaberg P.G."/>
            <person name="Yang J."/>
            <person name="Wegrzyn J.L."/>
            <person name="Swenson N.G."/>
        </authorList>
    </citation>
    <scope>NUCLEOTIDE SEQUENCE</scope>
    <source>
        <strain evidence="2">91603</strain>
    </source>
</reference>
<feature type="region of interest" description="Disordered" evidence="1">
    <location>
        <begin position="32"/>
        <end position="87"/>
    </location>
</feature>
<keyword evidence="3" id="KW-1185">Reference proteome</keyword>